<dbReference type="Proteomes" id="UP000000547">
    <property type="component" value="Chromosome"/>
</dbReference>
<dbReference type="HOGENOM" id="CLU_050192_0_2_6"/>
<dbReference type="KEGG" id="cps:CPS_0244"/>
<dbReference type="Gene3D" id="2.60.120.1440">
    <property type="match status" value="1"/>
</dbReference>
<dbReference type="PIRSF" id="PIRSF018266">
    <property type="entry name" value="FecR"/>
    <property type="match status" value="1"/>
</dbReference>
<feature type="domain" description="Protein FecR C-terminal" evidence="4">
    <location>
        <begin position="273"/>
        <end position="332"/>
    </location>
</feature>
<gene>
    <name evidence="5" type="ordered locus">CPS_0244</name>
</gene>
<feature type="domain" description="FecR N-terminal" evidence="3">
    <location>
        <begin position="16"/>
        <end position="48"/>
    </location>
</feature>
<keyword evidence="1" id="KW-1133">Transmembrane helix</keyword>
<dbReference type="STRING" id="167879.CPS_0244"/>
<protein>
    <submittedName>
        <fullName evidence="5">Putative regulatory protein</fullName>
    </submittedName>
</protein>
<name>Q48AA2_COLP3</name>
<evidence type="ECO:0000313" key="5">
    <source>
        <dbReference type="EMBL" id="AAZ27156.1"/>
    </source>
</evidence>
<dbReference type="Pfam" id="PF16344">
    <property type="entry name" value="FecR_C"/>
    <property type="match status" value="1"/>
</dbReference>
<evidence type="ECO:0000313" key="6">
    <source>
        <dbReference type="Proteomes" id="UP000000547"/>
    </source>
</evidence>
<feature type="domain" description="FecR protein" evidence="2">
    <location>
        <begin position="124"/>
        <end position="215"/>
    </location>
</feature>
<dbReference type="EMBL" id="CP000083">
    <property type="protein sequence ID" value="AAZ27156.1"/>
    <property type="molecule type" value="Genomic_DNA"/>
</dbReference>
<accession>Q48AA2</accession>
<evidence type="ECO:0000259" key="2">
    <source>
        <dbReference type="Pfam" id="PF04773"/>
    </source>
</evidence>
<evidence type="ECO:0000259" key="3">
    <source>
        <dbReference type="Pfam" id="PF16220"/>
    </source>
</evidence>
<dbReference type="AlphaFoldDB" id="Q48AA2"/>
<feature type="transmembrane region" description="Helical" evidence="1">
    <location>
        <begin position="90"/>
        <end position="108"/>
    </location>
</feature>
<dbReference type="PANTHER" id="PTHR30273">
    <property type="entry name" value="PERIPLASMIC SIGNAL SENSOR AND SIGMA FACTOR ACTIVATOR FECR-RELATED"/>
    <property type="match status" value="1"/>
</dbReference>
<organism evidence="5 6">
    <name type="scientific">Colwellia psychrerythraea (strain 34H / ATCC BAA-681)</name>
    <name type="common">Vibrio psychroerythus</name>
    <dbReference type="NCBI Taxonomy" id="167879"/>
    <lineage>
        <taxon>Bacteria</taxon>
        <taxon>Pseudomonadati</taxon>
        <taxon>Pseudomonadota</taxon>
        <taxon>Gammaproteobacteria</taxon>
        <taxon>Alteromonadales</taxon>
        <taxon>Colwelliaceae</taxon>
        <taxon>Colwellia</taxon>
    </lineage>
</organism>
<dbReference type="RefSeq" id="WP_011041118.1">
    <property type="nucleotide sequence ID" value="NC_003910.7"/>
</dbReference>
<dbReference type="InterPro" id="IPR032508">
    <property type="entry name" value="FecR_C"/>
</dbReference>
<evidence type="ECO:0000256" key="1">
    <source>
        <dbReference type="SAM" id="Phobius"/>
    </source>
</evidence>
<proteinExistence type="predicted"/>
<reference evidence="5" key="1">
    <citation type="journal article" date="2005" name="Proc. Natl. Acad. Sci. U.S.A.">
        <title>The psychrophilic lifestyle as revealed by the genome sequence of Colwellia psychrerythraea 34H through genomic and proteomic analyses.</title>
        <authorList>
            <person name="Methe B.A."/>
            <person name="Nelson K.E."/>
            <person name="Deming J.W."/>
            <person name="Momen B."/>
            <person name="Melamud E."/>
            <person name="Zhang X."/>
            <person name="Moult J."/>
            <person name="Madupu R."/>
            <person name="Nelson W.C."/>
            <person name="Dodson R.J."/>
            <person name="Brinkac L.M."/>
            <person name="Daugherty S.C."/>
            <person name="Durkin A.S."/>
            <person name="DeBoy R.T."/>
            <person name="Kolonay J.F."/>
            <person name="Sullivan S.A."/>
            <person name="Zhou L."/>
            <person name="Davidsen T.M."/>
            <person name="Wu M."/>
            <person name="Huston A.L."/>
            <person name="Lewis M."/>
            <person name="Weaver B."/>
            <person name="Weidman J.F."/>
            <person name="Khouri H."/>
            <person name="Utterback T.R."/>
            <person name="Feldblyum T.V."/>
            <person name="Fraser C.M."/>
        </authorList>
    </citation>
    <scope>NUCLEOTIDE SEQUENCE [LARGE SCALE GENOMIC DNA]</scope>
    <source>
        <strain evidence="5">34H</strain>
    </source>
</reference>
<dbReference type="GO" id="GO:0016989">
    <property type="term" value="F:sigma factor antagonist activity"/>
    <property type="evidence" value="ECO:0007669"/>
    <property type="project" value="TreeGrafter"/>
</dbReference>
<dbReference type="Pfam" id="PF16220">
    <property type="entry name" value="DUF4880"/>
    <property type="match status" value="1"/>
</dbReference>
<dbReference type="PANTHER" id="PTHR30273:SF2">
    <property type="entry name" value="PROTEIN FECR"/>
    <property type="match status" value="1"/>
</dbReference>
<dbReference type="InterPro" id="IPR012373">
    <property type="entry name" value="Ferrdict_sens_TM"/>
</dbReference>
<dbReference type="InterPro" id="IPR006860">
    <property type="entry name" value="FecR"/>
</dbReference>
<keyword evidence="1" id="KW-0472">Membrane</keyword>
<dbReference type="InterPro" id="IPR032623">
    <property type="entry name" value="FecR_N"/>
</dbReference>
<dbReference type="Pfam" id="PF04773">
    <property type="entry name" value="FecR"/>
    <property type="match status" value="1"/>
</dbReference>
<evidence type="ECO:0000259" key="4">
    <source>
        <dbReference type="Pfam" id="PF16344"/>
    </source>
</evidence>
<sequence length="345" mass="38703">MTNVYSLNNDDEVMFDQASIWIARMDRSLTELEQAEFKAWLSESEQHQKLIIEMASMWDKMDSLDRLADLFPTSDKTDSKFKTAPKTAQWPLALAASLVLALFVVFFTDITLNSLWQEEQQFVRYETAVGESSTIYLPDNSKVLLNTDSVLLVRYTDDYRLLDLQRGELHVEVAHDKSRPLSVVANHKVIQAVGTAFSVQVKTSEVELIVTEGRVIIGQLNEKQEVNETALVIPSSSLAVSKGEIASLAVANSVSVIDNKAIKKSLSWRQGNLVFNGETLAEAMEEVSRYTSVTFEIADEDLKKIRIAGRFKTGDVKGLISVLKHNFNIKTDRVNKGLVVLRKQS</sequence>
<keyword evidence="1" id="KW-0812">Transmembrane</keyword>
<dbReference type="Gene3D" id="3.55.50.30">
    <property type="match status" value="1"/>
</dbReference>